<evidence type="ECO:0000313" key="4">
    <source>
        <dbReference type="Proteomes" id="UP000295506"/>
    </source>
</evidence>
<evidence type="ECO:0000313" key="2">
    <source>
        <dbReference type="EMBL" id="TDT87274.1"/>
    </source>
</evidence>
<name>A0A126QQD0_9BACT</name>
<reference evidence="1 3" key="1">
    <citation type="journal article" date="2016" name="Front. Microbiol.">
        <title>Genome Sequence of the Piezophilic, Mesophilic Sulfate-Reducing Bacterium Desulfovibrio indicus J2T.</title>
        <authorList>
            <person name="Cao J."/>
            <person name="Maignien L."/>
            <person name="Shao Z."/>
            <person name="Alain K."/>
            <person name="Jebbar M."/>
        </authorList>
    </citation>
    <scope>NUCLEOTIDE SEQUENCE [LARGE SCALE GENOMIC DNA]</scope>
    <source>
        <strain evidence="1 3">J2</strain>
    </source>
</reference>
<gene>
    <name evidence="1" type="ORF">AWY79_13200</name>
    <name evidence="2" type="ORF">EDC59_109162</name>
</gene>
<proteinExistence type="predicted"/>
<dbReference type="KEGG" id="dej:AWY79_13200"/>
<dbReference type="OrthoDB" id="5453797at2"/>
<evidence type="ECO:0000313" key="1">
    <source>
        <dbReference type="EMBL" id="AMK11999.1"/>
    </source>
</evidence>
<dbReference type="Proteomes" id="UP000295506">
    <property type="component" value="Unassembled WGS sequence"/>
</dbReference>
<dbReference type="RefSeq" id="WP_066804797.1">
    <property type="nucleotide sequence ID" value="NZ_CAUVXY020000015.1"/>
</dbReference>
<sequence length="142" mass="16194">MPQVAARITHDQEKWLKDYFKTKSAGAEFILPWAVDVFFKSIRNVSSDFSVAELKTILESHKEVKLLPNQSKQAYLLLRVEEACDEHSVHIQHGASKSNLEVKLRRLTDLQATALMIWATAYWVSKAWNGVSIEDYVKLSCG</sequence>
<protein>
    <submittedName>
        <fullName evidence="2">Uncharacterized protein</fullName>
    </submittedName>
</protein>
<dbReference type="EMBL" id="CP014206">
    <property type="protein sequence ID" value="AMK11999.1"/>
    <property type="molecule type" value="Genomic_DNA"/>
</dbReference>
<keyword evidence="3" id="KW-1185">Reference proteome</keyword>
<evidence type="ECO:0000313" key="3">
    <source>
        <dbReference type="Proteomes" id="UP000055611"/>
    </source>
</evidence>
<organism evidence="2 4">
    <name type="scientific">Pseudodesulfovibrio indicus</name>
    <dbReference type="NCBI Taxonomy" id="1716143"/>
    <lineage>
        <taxon>Bacteria</taxon>
        <taxon>Pseudomonadati</taxon>
        <taxon>Thermodesulfobacteriota</taxon>
        <taxon>Desulfovibrionia</taxon>
        <taxon>Desulfovibrionales</taxon>
        <taxon>Desulfovibrionaceae</taxon>
    </lineage>
</organism>
<accession>A0A126QQD0</accession>
<dbReference type="AlphaFoldDB" id="A0A126QQD0"/>
<reference evidence="2 4" key="2">
    <citation type="submission" date="2019-03" db="EMBL/GenBank/DDBJ databases">
        <title>Genomic Encyclopedia of Type Strains, Phase IV (KMG-IV): sequencing the most valuable type-strain genomes for metagenomic binning, comparative biology and taxonomic classification.</title>
        <authorList>
            <person name="Goeker M."/>
        </authorList>
    </citation>
    <scope>NUCLEOTIDE SEQUENCE [LARGE SCALE GENOMIC DNA]</scope>
    <source>
        <strain evidence="2 4">DSM 101483</strain>
    </source>
</reference>
<dbReference type="Proteomes" id="UP000055611">
    <property type="component" value="Chromosome"/>
</dbReference>
<dbReference type="EMBL" id="SOBK01000009">
    <property type="protein sequence ID" value="TDT87274.1"/>
    <property type="molecule type" value="Genomic_DNA"/>
</dbReference>